<organism evidence="2">
    <name type="scientific">Amphimedon queenslandica</name>
    <name type="common">Sponge</name>
    <dbReference type="NCBI Taxonomy" id="400682"/>
    <lineage>
        <taxon>Eukaryota</taxon>
        <taxon>Metazoa</taxon>
        <taxon>Porifera</taxon>
        <taxon>Demospongiae</taxon>
        <taxon>Heteroscleromorpha</taxon>
        <taxon>Haplosclerida</taxon>
        <taxon>Niphatidae</taxon>
        <taxon>Amphimedon</taxon>
    </lineage>
</organism>
<evidence type="ECO:0000256" key="1">
    <source>
        <dbReference type="SAM" id="Coils"/>
    </source>
</evidence>
<dbReference type="AlphaFoldDB" id="A0A1X7TI60"/>
<reference evidence="2" key="1">
    <citation type="submission" date="2017-05" db="UniProtKB">
        <authorList>
            <consortium name="EnsemblMetazoa"/>
        </authorList>
    </citation>
    <scope>IDENTIFICATION</scope>
</reference>
<accession>A0A1X7TI60</accession>
<name>A0A1X7TI60_AMPQE</name>
<feature type="coiled-coil region" evidence="1">
    <location>
        <begin position="53"/>
        <end position="94"/>
    </location>
</feature>
<protein>
    <submittedName>
        <fullName evidence="2">Uncharacterized protein</fullName>
    </submittedName>
</protein>
<proteinExistence type="predicted"/>
<sequence length="157" mass="17929">LCMCYEFHYCSVLELNSSHPVLCAKIKMASTGNPLHDAKGHMIGLIRTAYDKEKSNEERSRNLQSEIDELEKERLILEKECSELEIRKNELEKKSSASSEARKMYGDVTSGDITHQDVVLSYQNHFTAAHRNLPKILDVPTKEAKFEAWTEASEIVE</sequence>
<keyword evidence="1" id="KW-0175">Coiled coil</keyword>
<evidence type="ECO:0000313" key="2">
    <source>
        <dbReference type="EnsemblMetazoa" id="Aqu2.1.14343_001"/>
    </source>
</evidence>
<dbReference type="InParanoid" id="A0A1X7TI60"/>
<dbReference type="EnsemblMetazoa" id="Aqu2.1.14343_001">
    <property type="protein sequence ID" value="Aqu2.1.14343_001"/>
    <property type="gene ID" value="Aqu2.1.14343"/>
</dbReference>